<dbReference type="Pfam" id="PF23003">
    <property type="entry name" value="Fn1_2"/>
    <property type="match status" value="6"/>
</dbReference>
<evidence type="ECO:0000259" key="2">
    <source>
        <dbReference type="Pfam" id="PF23003"/>
    </source>
</evidence>
<evidence type="ECO:0000313" key="4">
    <source>
        <dbReference type="Proteomes" id="UP000001940"/>
    </source>
</evidence>
<dbReference type="AGR" id="WB:WBGene00013884"/>
<feature type="domain" description="Abnormal cell migration protein 18-like fibronectin type I" evidence="2">
    <location>
        <begin position="106"/>
        <end position="161"/>
    </location>
</feature>
<dbReference type="GeneID" id="3565691"/>
<dbReference type="PANTHER" id="PTHR35572:SF7">
    <property type="entry name" value="PROTEIN CBG04538"/>
    <property type="match status" value="1"/>
</dbReference>
<dbReference type="CTD" id="3565691"/>
<feature type="domain" description="Abnormal cell migration protein 18-like fibronectin type I" evidence="2">
    <location>
        <begin position="409"/>
        <end position="467"/>
    </location>
</feature>
<organism evidence="3 4">
    <name type="scientific">Caenorhabditis elegans</name>
    <dbReference type="NCBI Taxonomy" id="6239"/>
    <lineage>
        <taxon>Eukaryota</taxon>
        <taxon>Metazoa</taxon>
        <taxon>Ecdysozoa</taxon>
        <taxon>Nematoda</taxon>
        <taxon>Chromadorea</taxon>
        <taxon>Rhabditida</taxon>
        <taxon>Rhabditina</taxon>
        <taxon>Rhabditomorpha</taxon>
        <taxon>Rhabditoidea</taxon>
        <taxon>Rhabditidae</taxon>
        <taxon>Peloderinae</taxon>
        <taxon>Caenorhabditis</taxon>
    </lineage>
</organism>
<reference evidence="3 4" key="1">
    <citation type="journal article" date="1998" name="Science">
        <title>Genome sequence of the nematode C. elegans: a platform for investigating biology.</title>
        <authorList>
            <consortium name="The C. elegans sequencing consortium"/>
            <person name="Sulson J.E."/>
            <person name="Waterston R."/>
        </authorList>
    </citation>
    <scope>NUCLEOTIDE SEQUENCE [LARGE SCALE GENOMIC DNA]</scope>
    <source>
        <strain evidence="3 4">Bristol N2</strain>
    </source>
</reference>
<dbReference type="Bgee" id="WBGene00013884">
    <property type="expression patterns" value="Expressed in larva and 2 other cell types or tissues"/>
</dbReference>
<dbReference type="EMBL" id="BX284605">
    <property type="protein sequence ID" value="SBV53379.1"/>
    <property type="molecule type" value="Genomic_DNA"/>
</dbReference>
<evidence type="ECO:0000313" key="3">
    <source>
        <dbReference type="EMBL" id="SBV53379.1"/>
    </source>
</evidence>
<name>A0A1C3NSL5_CAEEL</name>
<feature type="signal peptide" evidence="1">
    <location>
        <begin position="1"/>
        <end position="17"/>
    </location>
</feature>
<keyword evidence="4" id="KW-1185">Reference proteome</keyword>
<sequence length="477" mass="51543">MRTLVLLSSVAILSTLAVKCKYDGKDLENNEVITVQNAFRIKCLTEDNGSWKTEIIGCVTPDGTEINAGEKKEVGDKVHECVKSESGQVSLKESKGRTAACPGGQKHGEQWQEKSFKFRCGDGGVVKFEACVGQDGSVIPAGETGKIGGFDVKCEQHANGTITMQAANDPKSYDCTAKDGSSKKNGEEYVEGNFVRKCGDYGQGKIIGCHAENVGNTIGINQNVTSGDIVYSCTKDGSNYSFKTYSLKKPEVYAMCAHEGKQYKNDTTFISQGSFRMKCVTFKNLTSTLEVISCITPAGVEISIGTQLEEGDKVFECTPGNVTLKSTPGQTGKCRGVYSVGDTWVEDSFRLLCEPYGKVNLKSCISKEGVEIPLGEARRVPAGYAMECVTVNGNVALQTAKTFDCETGTGEIKKFGDTWNEGNFVRRCANYGVSAIIGCYADGVGSIGLNQNMTSGDFLYMCINQNEQFKFRTLKAT</sequence>
<evidence type="ECO:0007829" key="6">
    <source>
        <dbReference type="PeptideAtlas" id="A0A1C3NSL5"/>
    </source>
</evidence>
<dbReference type="RefSeq" id="NP_001317886.1">
    <property type="nucleotide sequence ID" value="NM_001330883.1"/>
</dbReference>
<evidence type="ECO:0000256" key="1">
    <source>
        <dbReference type="SAM" id="SignalP"/>
    </source>
</evidence>
<feature type="domain" description="Abnormal cell migration protein 18-like fibronectin type I" evidence="2">
    <location>
        <begin position="337"/>
        <end position="393"/>
    </location>
</feature>
<gene>
    <name evidence="3" type="ORF">CELE_ZC412.3</name>
    <name evidence="3 5" type="ORF">ZC412.3</name>
</gene>
<evidence type="ECO:0000313" key="5">
    <source>
        <dbReference type="WormBase" id="ZC412.3b"/>
    </source>
</evidence>
<feature type="domain" description="Abnormal cell migration protein 18-like fibronectin type I" evidence="2">
    <location>
        <begin position="18"/>
        <end position="88"/>
    </location>
</feature>
<dbReference type="InterPro" id="IPR040282">
    <property type="entry name" value="Mig-18-like"/>
</dbReference>
<dbReference type="ExpressionAtlas" id="A0A1C3NSL5">
    <property type="expression patterns" value="baseline and differential"/>
</dbReference>
<dbReference type="AlphaFoldDB" id="A0A1C3NSL5"/>
<feature type="domain" description="Abnormal cell migration protein 18-like fibronectin type I" evidence="2">
    <location>
        <begin position="256"/>
        <end position="318"/>
    </location>
</feature>
<dbReference type="WormBase" id="ZC412.3b">
    <property type="protein sequence ID" value="CE51758"/>
    <property type="gene ID" value="WBGene00013884"/>
</dbReference>
<dbReference type="Proteomes" id="UP000001940">
    <property type="component" value="Chromosome V"/>
</dbReference>
<feature type="domain" description="Abnormal cell migration protein 18-like fibronectin type I" evidence="2">
    <location>
        <begin position="175"/>
        <end position="240"/>
    </location>
</feature>
<dbReference type="PANTHER" id="PTHR35572">
    <property type="entry name" value="PROTEIN CBG04538-RELATED"/>
    <property type="match status" value="1"/>
</dbReference>
<dbReference type="InterPro" id="IPR055119">
    <property type="entry name" value="Mig18_Fn1"/>
</dbReference>
<feature type="chain" id="PRO_5008679465" evidence="1">
    <location>
        <begin position="18"/>
        <end position="477"/>
    </location>
</feature>
<keyword evidence="1" id="KW-0732">Signal</keyword>
<proteinExistence type="evidence at protein level"/>
<keyword evidence="6" id="KW-1267">Proteomics identification</keyword>
<accession>A0A1C3NSL5</accession>
<dbReference type="OrthoDB" id="5785512at2759"/>
<protein>
    <submittedName>
        <fullName evidence="3">Abnormal cell migration protein 18-like fibronectin type I domain-containing protein</fullName>
    </submittedName>
</protein>